<feature type="transmembrane region" description="Helical" evidence="1">
    <location>
        <begin position="125"/>
        <end position="146"/>
    </location>
</feature>
<name>A0A511QKH0_9VIBR</name>
<comment type="caution">
    <text evidence="2">The sequence shown here is derived from an EMBL/GenBank/DDBJ whole genome shotgun (WGS) entry which is preliminary data.</text>
</comment>
<keyword evidence="1" id="KW-1133">Transmembrane helix</keyword>
<proteinExistence type="predicted"/>
<dbReference type="EMBL" id="BJXK01000001">
    <property type="protein sequence ID" value="GEM77823.1"/>
    <property type="molecule type" value="Genomic_DNA"/>
</dbReference>
<sequence>MKFPFGIKFIISFDKGNLLTFIRLYVKAIHDLYLFQRTGFHYMNFLIAILAIYLANSCIHTSRFRSLIVFVTGIVGVTLHELSHYLIAKMLGFKVTQVCLFRMPTRANPTMGYVMFTRPDSMLGSVGHVLVSIAPLIIGGVCLYQGTQLTYVSSLIAQLQSASWSDYPETLYSIAIHSSLLDLASLFVLASITLYMLPSATDIRGALEGSLYIGLAVYLMIILGVTYTLSISDILFKYLEQLGTLMTIGVALSLPIATFALVTKK</sequence>
<evidence type="ECO:0000256" key="1">
    <source>
        <dbReference type="SAM" id="Phobius"/>
    </source>
</evidence>
<reference evidence="2 3" key="1">
    <citation type="submission" date="2019-07" db="EMBL/GenBank/DDBJ databases">
        <title>Whole genome shotgun sequence of Vibrio superstes NBRC 103154.</title>
        <authorList>
            <person name="Hosoyama A."/>
            <person name="Uohara A."/>
            <person name="Ohji S."/>
            <person name="Ichikawa N."/>
        </authorList>
    </citation>
    <scope>NUCLEOTIDE SEQUENCE [LARGE SCALE GENOMIC DNA]</scope>
    <source>
        <strain evidence="2 3">NBRC 103154</strain>
    </source>
</reference>
<feature type="transmembrane region" description="Helical" evidence="1">
    <location>
        <begin position="209"/>
        <end position="230"/>
    </location>
</feature>
<keyword evidence="1" id="KW-0472">Membrane</keyword>
<protein>
    <submittedName>
        <fullName evidence="2">Uncharacterized protein</fullName>
    </submittedName>
</protein>
<feature type="transmembrane region" description="Helical" evidence="1">
    <location>
        <begin position="38"/>
        <end position="55"/>
    </location>
</feature>
<accession>A0A511QKH0</accession>
<feature type="transmembrane region" description="Helical" evidence="1">
    <location>
        <begin position="242"/>
        <end position="262"/>
    </location>
</feature>
<evidence type="ECO:0000313" key="3">
    <source>
        <dbReference type="Proteomes" id="UP000321113"/>
    </source>
</evidence>
<gene>
    <name evidence="2" type="ORF">VSU01S_00680</name>
</gene>
<dbReference type="AlphaFoldDB" id="A0A511QKH0"/>
<organism evidence="2 3">
    <name type="scientific">Vibrio superstes NBRC 103154</name>
    <dbReference type="NCBI Taxonomy" id="1219062"/>
    <lineage>
        <taxon>Bacteria</taxon>
        <taxon>Pseudomonadati</taxon>
        <taxon>Pseudomonadota</taxon>
        <taxon>Gammaproteobacteria</taxon>
        <taxon>Vibrionales</taxon>
        <taxon>Vibrionaceae</taxon>
        <taxon>Vibrio</taxon>
    </lineage>
</organism>
<dbReference type="Proteomes" id="UP000321113">
    <property type="component" value="Unassembled WGS sequence"/>
</dbReference>
<feature type="transmembrane region" description="Helical" evidence="1">
    <location>
        <begin position="67"/>
        <end position="87"/>
    </location>
</feature>
<keyword evidence="3" id="KW-1185">Reference proteome</keyword>
<evidence type="ECO:0000313" key="2">
    <source>
        <dbReference type="EMBL" id="GEM77823.1"/>
    </source>
</evidence>
<keyword evidence="1" id="KW-0812">Transmembrane</keyword>